<proteinExistence type="predicted"/>
<dbReference type="Proteomes" id="UP000245699">
    <property type="component" value="Unassembled WGS sequence"/>
</dbReference>
<evidence type="ECO:0000256" key="1">
    <source>
        <dbReference type="SAM" id="Phobius"/>
    </source>
</evidence>
<protein>
    <submittedName>
        <fullName evidence="2">Uncharacterized protein</fullName>
    </submittedName>
</protein>
<evidence type="ECO:0000313" key="2">
    <source>
        <dbReference type="EMBL" id="PVU92143.1"/>
    </source>
</evidence>
<feature type="transmembrane region" description="Helical" evidence="1">
    <location>
        <begin position="140"/>
        <end position="158"/>
    </location>
</feature>
<comment type="caution">
    <text evidence="2">The sequence shown here is derived from an EMBL/GenBank/DDBJ whole genome shotgun (WGS) entry which is preliminary data.</text>
</comment>
<name>A0A2T9YII8_9FUNG</name>
<evidence type="ECO:0000313" key="3">
    <source>
        <dbReference type="Proteomes" id="UP000245699"/>
    </source>
</evidence>
<keyword evidence="1" id="KW-0812">Transmembrane</keyword>
<feature type="transmembrane region" description="Helical" evidence="1">
    <location>
        <begin position="29"/>
        <end position="50"/>
    </location>
</feature>
<keyword evidence="3" id="KW-1185">Reference proteome</keyword>
<dbReference type="EMBL" id="MBFT01000383">
    <property type="protein sequence ID" value="PVU92143.1"/>
    <property type="molecule type" value="Genomic_DNA"/>
</dbReference>
<dbReference type="AlphaFoldDB" id="A0A2T9YII8"/>
<gene>
    <name evidence="2" type="ORF">BB559_003831</name>
</gene>
<sequence length="166" mass="19464">MHNNQTKKVLPFTTYIPDEKDRLAIQRHIITFSCGMMFRVFLYLCLLYVLEYVPSPTDISSQKTAFDEFTDRNVIVFSFEIMPLFFGACAPTFFLYKIWKVETKGLETLNHYDITSDVIHYGLITWLLFCAEVIKKAYSGIFTWISLTLMVFITYLKVRELYGGNK</sequence>
<organism evidence="2 3">
    <name type="scientific">Furculomyces boomerangus</name>
    <dbReference type="NCBI Taxonomy" id="61424"/>
    <lineage>
        <taxon>Eukaryota</taxon>
        <taxon>Fungi</taxon>
        <taxon>Fungi incertae sedis</taxon>
        <taxon>Zoopagomycota</taxon>
        <taxon>Kickxellomycotina</taxon>
        <taxon>Harpellomycetes</taxon>
        <taxon>Harpellales</taxon>
        <taxon>Harpellaceae</taxon>
        <taxon>Furculomyces</taxon>
    </lineage>
</organism>
<feature type="transmembrane region" description="Helical" evidence="1">
    <location>
        <begin position="74"/>
        <end position="96"/>
    </location>
</feature>
<keyword evidence="1" id="KW-1133">Transmembrane helix</keyword>
<keyword evidence="1" id="KW-0472">Membrane</keyword>
<reference evidence="2 3" key="1">
    <citation type="journal article" date="2018" name="MBio">
        <title>Comparative Genomics Reveals the Core Gene Toolbox for the Fungus-Insect Symbiosis.</title>
        <authorList>
            <person name="Wang Y."/>
            <person name="Stata M."/>
            <person name="Wang W."/>
            <person name="Stajich J.E."/>
            <person name="White M.M."/>
            <person name="Moncalvo J.M."/>
        </authorList>
    </citation>
    <scope>NUCLEOTIDE SEQUENCE [LARGE SCALE GENOMIC DNA]</scope>
    <source>
        <strain evidence="2 3">AUS-77-4</strain>
    </source>
</reference>
<accession>A0A2T9YII8</accession>